<evidence type="ECO:0000259" key="2">
    <source>
        <dbReference type="Pfam" id="PF01464"/>
    </source>
</evidence>
<name>A0A0A1F664_9BURK</name>
<protein>
    <submittedName>
        <fullName evidence="3">Soluble lytic murein transglycosylase</fullName>
        <ecNumber evidence="3">3.2.1.-</ecNumber>
    </submittedName>
</protein>
<dbReference type="PANTHER" id="PTHR37423">
    <property type="entry name" value="SOLUBLE LYTIC MUREIN TRANSGLYCOSYLASE-RELATED"/>
    <property type="match status" value="1"/>
</dbReference>
<dbReference type="STRING" id="279058.LT85_1035"/>
<dbReference type="PANTHER" id="PTHR37423:SF2">
    <property type="entry name" value="MEMBRANE-BOUND LYTIC MUREIN TRANSGLYCOSYLASE C"/>
    <property type="match status" value="1"/>
</dbReference>
<dbReference type="EMBL" id="CP009962">
    <property type="protein sequence ID" value="AIY40193.1"/>
    <property type="molecule type" value="Genomic_DNA"/>
</dbReference>
<keyword evidence="3" id="KW-0378">Hydrolase</keyword>
<comment type="similarity">
    <text evidence="1">Belongs to the transglycosylase Slt family.</text>
</comment>
<dbReference type="KEGG" id="care:LT85_1035"/>
<sequence>MPTLPNIQTSQSVFSSGALQSQQIQSDPNDFGAQVGQAAGQLGTAVQNAGQTVTDVAQKWQAIQNETDVNHTYANDYMPGMRDLQQQYLQLGGKDATDQYPTYQQKMQELHDTVRTNLNPAAQRMFDDISNRTSQMMLDGMSRYAGQQNVVYQDQTSRGMINNSVTKAVTAWNDPIVFDAAKNEIVSEDMQHGQFRGQPIEYINAQIQKDLSTATTSRLRTMANTDPVGAYDLLKNGENWTDSSGVSHHNNIGAMVDPTEYASIEHQLMQGAKEVSADRTASNAITPPPAGATAPVPALQAAIMKNESNGKDVDASGNVLTSPAGAQGNMQVMPSTNLNPGYGVTPARDNSAAERTRVGNDYVGAMSARYGNNPALVAASYNAGPGMVDDWLNGTNKTGKNPSMTQLPDPSKGQISNADFIAKIPFTETKAYAGKVLASLPAQTNGPTTLPNAQDLETSLPDKAAAAKVQAQQQFPNDPAYAENVYNRVMQKGNQITAGIKAQQSAATQTLYNAIAGSKPDGSDKISSMNDITSNPNLNSAYQNATPEVRLAVQSRLAKGDQQFDSTSAASYYQLKGMAANDPANFAKLDLGAMYGTMPDSAWKQLIDLQTSTSKNDAAQASKNLNWARTKGDVEDMLKPLGLGTSAKPNTTQADTTTQFYGKLNDALEDYHNQNQKYPDTTTTRKIAGSLLVQGTQQSGHWYSMDSKMPAFQSPDLTQFSVPVPQAQKAQLAQSFQKVMGRPASDQELQQWYTKFTLANKGK</sequence>
<dbReference type="Gene3D" id="1.10.530.10">
    <property type="match status" value="1"/>
</dbReference>
<dbReference type="AlphaFoldDB" id="A0A0A1F664"/>
<gene>
    <name evidence="3" type="ORF">LT85_1035</name>
</gene>
<evidence type="ECO:0000256" key="1">
    <source>
        <dbReference type="ARBA" id="ARBA00007734"/>
    </source>
</evidence>
<dbReference type="RefSeq" id="WP_038486184.1">
    <property type="nucleotide sequence ID" value="NZ_CP009962.1"/>
</dbReference>
<dbReference type="InterPro" id="IPR023346">
    <property type="entry name" value="Lysozyme-like_dom_sf"/>
</dbReference>
<organism evidence="3 4">
    <name type="scientific">Collimonas arenae</name>
    <dbReference type="NCBI Taxonomy" id="279058"/>
    <lineage>
        <taxon>Bacteria</taxon>
        <taxon>Pseudomonadati</taxon>
        <taxon>Pseudomonadota</taxon>
        <taxon>Betaproteobacteria</taxon>
        <taxon>Burkholderiales</taxon>
        <taxon>Oxalobacteraceae</taxon>
        <taxon>Collimonas</taxon>
    </lineage>
</organism>
<dbReference type="HOGENOM" id="CLU_405262_0_0_4"/>
<dbReference type="GO" id="GO:0016798">
    <property type="term" value="F:hydrolase activity, acting on glycosyl bonds"/>
    <property type="evidence" value="ECO:0007669"/>
    <property type="project" value="UniProtKB-KW"/>
</dbReference>
<dbReference type="EC" id="3.2.1.-" evidence="3"/>
<dbReference type="OrthoDB" id="8771243at2"/>
<evidence type="ECO:0000313" key="3">
    <source>
        <dbReference type="EMBL" id="AIY40193.1"/>
    </source>
</evidence>
<dbReference type="InterPro" id="IPR008258">
    <property type="entry name" value="Transglycosylase_SLT_dom_1"/>
</dbReference>
<dbReference type="Pfam" id="PF01464">
    <property type="entry name" value="SLT"/>
    <property type="match status" value="1"/>
</dbReference>
<proteinExistence type="inferred from homology"/>
<accession>A0A0A1F664</accession>
<dbReference type="SUPFAM" id="SSF53955">
    <property type="entry name" value="Lysozyme-like"/>
    <property type="match status" value="1"/>
</dbReference>
<reference evidence="4" key="1">
    <citation type="journal article" date="2014" name="Soil Biol. Biochem.">
        <title>Structure and function of bacterial communities in ageing soils: Insights from the Mendocino ecological staircase.</title>
        <authorList>
            <person name="Uroz S."/>
            <person name="Tech J.J."/>
            <person name="Sawaya N.A."/>
            <person name="Frey-Klett P."/>
            <person name="Leveau J.H.J."/>
        </authorList>
    </citation>
    <scope>NUCLEOTIDE SEQUENCE [LARGE SCALE GENOMIC DNA]</scope>
    <source>
        <strain evidence="4">Cal35</strain>
    </source>
</reference>
<feature type="domain" description="Transglycosylase SLT" evidence="2">
    <location>
        <begin position="297"/>
        <end position="401"/>
    </location>
</feature>
<keyword evidence="4" id="KW-1185">Reference proteome</keyword>
<evidence type="ECO:0000313" key="4">
    <source>
        <dbReference type="Proteomes" id="UP000030302"/>
    </source>
</evidence>
<dbReference type="Proteomes" id="UP000030302">
    <property type="component" value="Chromosome"/>
</dbReference>
<keyword evidence="3" id="KW-0326">Glycosidase</keyword>